<evidence type="ECO:0000256" key="4">
    <source>
        <dbReference type="ARBA" id="ARBA00023295"/>
    </source>
</evidence>
<dbReference type="PANTHER" id="PTHR30480:SF8">
    <property type="entry name" value="PUTATIVE (AFU_ORTHOLOGUE AFUA_8G04060)-RELATED"/>
    <property type="match status" value="1"/>
</dbReference>
<dbReference type="GO" id="GO:0005975">
    <property type="term" value="P:carbohydrate metabolic process"/>
    <property type="evidence" value="ECO:0007669"/>
    <property type="project" value="InterPro"/>
</dbReference>
<dbReference type="AlphaFoldDB" id="A0AA38VV22"/>
<comment type="caution">
    <text evidence="6">The sequence shown here is derived from an EMBL/GenBank/DDBJ whole genome shotgun (WGS) entry which is preliminary data.</text>
</comment>
<reference evidence="6" key="1">
    <citation type="submission" date="2022-07" db="EMBL/GenBank/DDBJ databases">
        <title>Fungi with potential for degradation of polypropylene.</title>
        <authorList>
            <person name="Gostincar C."/>
        </authorList>
    </citation>
    <scope>NUCLEOTIDE SEQUENCE</scope>
    <source>
        <strain evidence="6">EXF-13308</strain>
    </source>
</reference>
<gene>
    <name evidence="6" type="ORF">NKR23_g4725</name>
</gene>
<dbReference type="Pfam" id="PF00933">
    <property type="entry name" value="Glyco_hydro_3"/>
    <property type="match status" value="1"/>
</dbReference>
<organism evidence="6 7">
    <name type="scientific">Pleurostoma richardsiae</name>
    <dbReference type="NCBI Taxonomy" id="41990"/>
    <lineage>
        <taxon>Eukaryota</taxon>
        <taxon>Fungi</taxon>
        <taxon>Dikarya</taxon>
        <taxon>Ascomycota</taxon>
        <taxon>Pezizomycotina</taxon>
        <taxon>Sordariomycetes</taxon>
        <taxon>Sordariomycetidae</taxon>
        <taxon>Calosphaeriales</taxon>
        <taxon>Pleurostomataceae</taxon>
        <taxon>Pleurostoma</taxon>
    </lineage>
</organism>
<dbReference type="Proteomes" id="UP001174694">
    <property type="component" value="Unassembled WGS sequence"/>
</dbReference>
<feature type="domain" description="Glycoside hydrolase family 3 N-terminal" evidence="5">
    <location>
        <begin position="33"/>
        <end position="341"/>
    </location>
</feature>
<accession>A0AA38VV22</accession>
<evidence type="ECO:0000256" key="2">
    <source>
        <dbReference type="ARBA" id="ARBA00022801"/>
    </source>
</evidence>
<protein>
    <submittedName>
        <fullName evidence="6">Glycoside hydrolase family 3 protein</fullName>
    </submittedName>
</protein>
<dbReference type="Gene3D" id="3.20.20.300">
    <property type="entry name" value="Glycoside hydrolase, family 3, N-terminal domain"/>
    <property type="match status" value="1"/>
</dbReference>
<evidence type="ECO:0000313" key="7">
    <source>
        <dbReference type="Proteomes" id="UP001174694"/>
    </source>
</evidence>
<dbReference type="InterPro" id="IPR016181">
    <property type="entry name" value="Acyl_CoA_acyltransferase"/>
</dbReference>
<comment type="similarity">
    <text evidence="1">Belongs to the glycosyl hydrolase 3 family.</text>
</comment>
<evidence type="ECO:0000313" key="6">
    <source>
        <dbReference type="EMBL" id="KAJ9148983.1"/>
    </source>
</evidence>
<evidence type="ECO:0000256" key="3">
    <source>
        <dbReference type="ARBA" id="ARBA00023180"/>
    </source>
</evidence>
<sequence>MDRRPHAKPADRDLKTTLGCLFLMGFEGTTVTPQIRSLIKDYRLGAVLLNATNFVSAEQAVTLIRELQITAHNARHQYPLLIAVDQENGLVKSVTDPRWITQFPSSLGIAATRSTNNAYQLALATGRELSCLGINWILGPALDVVLDRDVPGFGSRSFGDDPEEVAKLGGAFIRGFRDGGVASGAKHFPLGGSLKFDESSTTVPVVFETLEQLRQKVLIPFQEAIKERVDSVMAAGCAISSIGPKFMHACFSRKVVTDLLRHQLGYEGVAVSECLEMESIANHIGVGQATVMGVHAGCDILTICQSLPLQLEAFASLSLALENGALSWDLVQKSVDRVIRLRSTHTSWSHALNPPGLPQLAATRPRHMTLASRIYEESITLVRDDHGYIPLSNVLSDNSTLLILSPILHHRDGGLRSNHQHQESNFPTGEGLQYGEDYFQDFGRAMACYNLGAVLHTSYTSHGVRSEHERLIQKADAIIVLVADANRNQYQLGFAKHVAAISKLQQRTGANPVMEKVLILVSLSSAYDIPADAPFPAHLCTYDSSTIALHCLARVLGGDFKPTGRIPGPQSYPGTQHSHDIVHQQAWLVERFDIARDQVPFRQFLGRLMEADEDSPVISDEHDYVVAIASAGLHPNHGSPDTQHFVIRNTSTGAIYGFASAIRFPELRRGCLGALLVDPEKRELSMGRDLHTSVVRHILQVPGIDSIQIVQHSLRNWAGT</sequence>
<proteinExistence type="inferred from homology"/>
<dbReference type="InterPro" id="IPR036962">
    <property type="entry name" value="Glyco_hydro_3_N_sf"/>
</dbReference>
<dbReference type="GO" id="GO:0004553">
    <property type="term" value="F:hydrolase activity, hydrolyzing O-glycosyl compounds"/>
    <property type="evidence" value="ECO:0007669"/>
    <property type="project" value="InterPro"/>
</dbReference>
<evidence type="ECO:0000256" key="1">
    <source>
        <dbReference type="ARBA" id="ARBA00005336"/>
    </source>
</evidence>
<name>A0AA38VV22_9PEZI</name>
<dbReference type="SUPFAM" id="SSF51445">
    <property type="entry name" value="(Trans)glycosidases"/>
    <property type="match status" value="1"/>
</dbReference>
<keyword evidence="2 6" id="KW-0378">Hydrolase</keyword>
<dbReference type="InterPro" id="IPR036881">
    <property type="entry name" value="Glyco_hydro_3_C_sf"/>
</dbReference>
<keyword evidence="4" id="KW-0326">Glycosidase</keyword>
<keyword evidence="3" id="KW-0325">Glycoprotein</keyword>
<dbReference type="InterPro" id="IPR017853">
    <property type="entry name" value="GH"/>
</dbReference>
<dbReference type="GO" id="GO:0009254">
    <property type="term" value="P:peptidoglycan turnover"/>
    <property type="evidence" value="ECO:0007669"/>
    <property type="project" value="TreeGrafter"/>
</dbReference>
<dbReference type="PANTHER" id="PTHR30480">
    <property type="entry name" value="BETA-HEXOSAMINIDASE-RELATED"/>
    <property type="match status" value="1"/>
</dbReference>
<evidence type="ECO:0000259" key="5">
    <source>
        <dbReference type="Pfam" id="PF00933"/>
    </source>
</evidence>
<dbReference type="EMBL" id="JANBVO010000011">
    <property type="protein sequence ID" value="KAJ9148983.1"/>
    <property type="molecule type" value="Genomic_DNA"/>
</dbReference>
<keyword evidence="7" id="KW-1185">Reference proteome</keyword>
<dbReference type="InterPro" id="IPR050226">
    <property type="entry name" value="NagZ_Beta-hexosaminidase"/>
</dbReference>
<dbReference type="InterPro" id="IPR001764">
    <property type="entry name" value="Glyco_hydro_3_N"/>
</dbReference>
<dbReference type="Gene3D" id="3.40.50.1700">
    <property type="entry name" value="Glycoside hydrolase family 3 C-terminal domain"/>
    <property type="match status" value="1"/>
</dbReference>
<dbReference type="SUPFAM" id="SSF55729">
    <property type="entry name" value="Acyl-CoA N-acyltransferases (Nat)"/>
    <property type="match status" value="1"/>
</dbReference>